<dbReference type="Proteomes" id="UP000324222">
    <property type="component" value="Unassembled WGS sequence"/>
</dbReference>
<proteinExistence type="predicted"/>
<dbReference type="EMBL" id="VSRR010001178">
    <property type="protein sequence ID" value="MPC23206.1"/>
    <property type="molecule type" value="Genomic_DNA"/>
</dbReference>
<dbReference type="AlphaFoldDB" id="A0A5B7DQJ5"/>
<evidence type="ECO:0000313" key="2">
    <source>
        <dbReference type="Proteomes" id="UP000324222"/>
    </source>
</evidence>
<protein>
    <submittedName>
        <fullName evidence="1">Uncharacterized protein</fullName>
    </submittedName>
</protein>
<name>A0A5B7DQJ5_PORTR</name>
<keyword evidence="2" id="KW-1185">Reference proteome</keyword>
<comment type="caution">
    <text evidence="1">The sequence shown here is derived from an EMBL/GenBank/DDBJ whole genome shotgun (WGS) entry which is preliminary data.</text>
</comment>
<evidence type="ECO:0000313" key="1">
    <source>
        <dbReference type="EMBL" id="MPC23206.1"/>
    </source>
</evidence>
<organism evidence="1 2">
    <name type="scientific">Portunus trituberculatus</name>
    <name type="common">Swimming crab</name>
    <name type="synonym">Neptunus trituberculatus</name>
    <dbReference type="NCBI Taxonomy" id="210409"/>
    <lineage>
        <taxon>Eukaryota</taxon>
        <taxon>Metazoa</taxon>
        <taxon>Ecdysozoa</taxon>
        <taxon>Arthropoda</taxon>
        <taxon>Crustacea</taxon>
        <taxon>Multicrustacea</taxon>
        <taxon>Malacostraca</taxon>
        <taxon>Eumalacostraca</taxon>
        <taxon>Eucarida</taxon>
        <taxon>Decapoda</taxon>
        <taxon>Pleocyemata</taxon>
        <taxon>Brachyura</taxon>
        <taxon>Eubrachyura</taxon>
        <taxon>Portunoidea</taxon>
        <taxon>Portunidae</taxon>
        <taxon>Portuninae</taxon>
        <taxon>Portunus</taxon>
    </lineage>
</organism>
<sequence>MQVHEGFVMRRYWREEDNSNGDVTTDLLGWELSTAGGPEAVGWDRVLEEEEEERVLLLLDDLEGIEGIEGILFTMTRRKEDL</sequence>
<accession>A0A5B7DQJ5</accession>
<reference evidence="1 2" key="1">
    <citation type="submission" date="2019-05" db="EMBL/GenBank/DDBJ databases">
        <title>Another draft genome of Portunus trituberculatus and its Hox gene families provides insights of decapod evolution.</title>
        <authorList>
            <person name="Jeong J.-H."/>
            <person name="Song I."/>
            <person name="Kim S."/>
            <person name="Choi T."/>
            <person name="Kim D."/>
            <person name="Ryu S."/>
            <person name="Kim W."/>
        </authorList>
    </citation>
    <scope>NUCLEOTIDE SEQUENCE [LARGE SCALE GENOMIC DNA]</scope>
    <source>
        <tissue evidence="1">Muscle</tissue>
    </source>
</reference>
<gene>
    <name evidence="1" type="ORF">E2C01_016246</name>
</gene>